<dbReference type="AlphaFoldDB" id="A0A160TVV6"/>
<dbReference type="EMBL" id="CZRL01000088">
    <property type="protein sequence ID" value="CUS52761.1"/>
    <property type="molecule type" value="Genomic_DNA"/>
</dbReference>
<dbReference type="SUPFAM" id="SSF51735">
    <property type="entry name" value="NAD(P)-binding Rossmann-fold domains"/>
    <property type="match status" value="1"/>
</dbReference>
<dbReference type="Pfam" id="PF01408">
    <property type="entry name" value="GFO_IDH_MocA"/>
    <property type="match status" value="1"/>
</dbReference>
<keyword evidence="3" id="KW-0560">Oxidoreductase</keyword>
<dbReference type="GO" id="GO:0000166">
    <property type="term" value="F:nucleotide binding"/>
    <property type="evidence" value="ECO:0007669"/>
    <property type="project" value="InterPro"/>
</dbReference>
<dbReference type="GO" id="GO:0050112">
    <property type="term" value="F:inositol 2-dehydrogenase (NAD+) activity"/>
    <property type="evidence" value="ECO:0007669"/>
    <property type="project" value="UniProtKB-EC"/>
</dbReference>
<dbReference type="EC" id="1.1.1.18" evidence="3"/>
<dbReference type="PANTHER" id="PTHR43818:SF5">
    <property type="entry name" value="OXIDOREDUCTASE FAMILY PROTEIN"/>
    <property type="match status" value="1"/>
</dbReference>
<dbReference type="Pfam" id="PF19051">
    <property type="entry name" value="GFO_IDH_MocA_C2"/>
    <property type="match status" value="1"/>
</dbReference>
<dbReference type="InterPro" id="IPR043906">
    <property type="entry name" value="Gfo/Idh/MocA_OxRdtase_bact_C"/>
</dbReference>
<evidence type="ECO:0000313" key="3">
    <source>
        <dbReference type="EMBL" id="CUS52761.1"/>
    </source>
</evidence>
<gene>
    <name evidence="3" type="ORF">MGWOODY_XGa172</name>
</gene>
<dbReference type="Gene3D" id="3.30.360.10">
    <property type="entry name" value="Dihydrodipicolinate Reductase, domain 2"/>
    <property type="match status" value="1"/>
</dbReference>
<sequence>MGRQARMINLKTLLNMDDVQVAAVCDVDRWRLDNAKQDVDSFYGNRDCKVHADWREVIARDDIDAIMNSTPDHWHVPISLAAVRHGKHVSCEKPLTLSIAEGRLLADAVSKHEVTFRTDSECRSNGYMHKTAQLVRNGYLGTIRRIEVGVPAGDVAGGKADPVPVPEELNYDMWLGPAPDKPYAVDRVHPPKSYGRPGWMRCRDTCEGMITNWGTHVLDVAQQVNDSERSGPVEIEGTGRYPPAGSGLWNVLIDLKAHYLYPNGVVMDYHIDKAGAYLRVEGEEGWIQANWHRKGGFQASDRNILRTKFKDSDLRLPQREDKQDFIYGIKNNTPTMADAEVGHRTCSLAQLAHIAIQLNRKLHWDPAKEQFIGNDQANKMLTKSYRNPWGLAVKIPVDRKNN</sequence>
<organism evidence="3">
    <name type="scientific">hydrothermal vent metagenome</name>
    <dbReference type="NCBI Taxonomy" id="652676"/>
    <lineage>
        <taxon>unclassified sequences</taxon>
        <taxon>metagenomes</taxon>
        <taxon>ecological metagenomes</taxon>
    </lineage>
</organism>
<dbReference type="InterPro" id="IPR036291">
    <property type="entry name" value="NAD(P)-bd_dom_sf"/>
</dbReference>
<dbReference type="PANTHER" id="PTHR43818">
    <property type="entry name" value="BCDNA.GH03377"/>
    <property type="match status" value="1"/>
</dbReference>
<feature type="domain" description="Gfo/Idh/MocA-like oxidoreductase bacterial type C-terminal" evidence="2">
    <location>
        <begin position="159"/>
        <end position="390"/>
    </location>
</feature>
<evidence type="ECO:0000259" key="2">
    <source>
        <dbReference type="Pfam" id="PF19051"/>
    </source>
</evidence>
<feature type="domain" description="Gfo/Idh/MocA-like oxidoreductase N-terminal" evidence="1">
    <location>
        <begin position="14"/>
        <end position="117"/>
    </location>
</feature>
<dbReference type="SUPFAM" id="SSF55347">
    <property type="entry name" value="Glyceraldehyde-3-phosphate dehydrogenase-like, C-terminal domain"/>
    <property type="match status" value="1"/>
</dbReference>
<name>A0A160TVV6_9ZZZZ</name>
<protein>
    <submittedName>
        <fullName evidence="3">Myo-inositol 2-dehydrogenase</fullName>
        <ecNumber evidence="3">1.1.1.18</ecNumber>
    </submittedName>
</protein>
<accession>A0A160TVV6</accession>
<evidence type="ECO:0000259" key="1">
    <source>
        <dbReference type="Pfam" id="PF01408"/>
    </source>
</evidence>
<dbReference type="InterPro" id="IPR000683">
    <property type="entry name" value="Gfo/Idh/MocA-like_OxRdtase_N"/>
</dbReference>
<dbReference type="InterPro" id="IPR050463">
    <property type="entry name" value="Gfo/Idh/MocA_oxidrdct_glycsds"/>
</dbReference>
<reference evidence="3" key="1">
    <citation type="submission" date="2015-10" db="EMBL/GenBank/DDBJ databases">
        <authorList>
            <person name="Gilbert D.G."/>
        </authorList>
    </citation>
    <scope>NUCLEOTIDE SEQUENCE</scope>
</reference>
<proteinExistence type="predicted"/>
<dbReference type="Gene3D" id="3.40.50.720">
    <property type="entry name" value="NAD(P)-binding Rossmann-like Domain"/>
    <property type="match status" value="1"/>
</dbReference>